<dbReference type="InterPro" id="IPR029035">
    <property type="entry name" value="DHS-like_NAD/FAD-binding_dom"/>
</dbReference>
<organism evidence="1 2">
    <name type="scientific">Mycolicibacterium iranicum</name>
    <name type="common">Mycobacterium iranicum</name>
    <dbReference type="NCBI Taxonomy" id="912594"/>
    <lineage>
        <taxon>Bacteria</taxon>
        <taxon>Bacillati</taxon>
        <taxon>Actinomycetota</taxon>
        <taxon>Actinomycetes</taxon>
        <taxon>Mycobacteriales</taxon>
        <taxon>Mycobacteriaceae</taxon>
        <taxon>Mycolicibacterium</taxon>
    </lineage>
</organism>
<sequence length="646" mass="70582">MVTNLLLDDPYLPLAFSLFSNPGAYAVLAGAGVSRGAGLPTAWDIVVDLVAQIAQQSDDGYEITPSTAAPWYEERFGKTPSYSEIVERLALTPTERQSLLKGYFEASLEGDSPAPSLAHRSIARLMAGGAVRVAVTMNFDRHLERALRELDIEPTIVATEADAEGLTPLHTIDQCVIHLHGDYLNAASMKNTIVELSGYGPSMTALLEQIISDYGLLVAGWSAEHDHALRDAVSAKYRSIYTMGWISPGQLSPAAQGLITSKKALKLDAKADDAFGRLADQVQSMRERVARHPLSLAVAASRIKRELSEQFPAISSHDMLAAEFDELRANPALNLDKYMDDDNARYQTHLDGVFEASRIAAGSVAVLCYWGPDSALTWWRSPVEKLARTRLLSGTIRLIELPLIPASIVFYSACLGATAHGRYGLLAQILELRGHRTDRVRRPFYELLTAATLLDDQRVGKFHAVIRSIGEEGLGLSRGVIDEALQTFEVLRLCREILAHPDFADEMDEYELPSTPTEDSALRTPTEVYLRRERNKTLKRIGHLCDPRGAYLLASGRILDHEPTGTKWGCAVAENLAEDVQRVGAQHPVSSGWSIPPLKLFVALRAVSAAAGHQGRQLQFAATPVNTAGFVPSAFWLDTGKAGPDE</sequence>
<accession>A0A839QEC3</accession>
<dbReference type="Proteomes" id="UP000550501">
    <property type="component" value="Unassembled WGS sequence"/>
</dbReference>
<name>A0A839QEC3_MYCIR</name>
<evidence type="ECO:0000313" key="1">
    <source>
        <dbReference type="EMBL" id="MBB2992825.1"/>
    </source>
</evidence>
<dbReference type="Gene3D" id="3.40.50.1220">
    <property type="entry name" value="TPP-binding domain"/>
    <property type="match status" value="1"/>
</dbReference>
<dbReference type="AlphaFoldDB" id="A0A839QEC3"/>
<dbReference type="Pfam" id="PF13289">
    <property type="entry name" value="SIR2_2"/>
    <property type="match status" value="1"/>
</dbReference>
<proteinExistence type="predicted"/>
<reference evidence="1 2" key="1">
    <citation type="submission" date="2020-08" db="EMBL/GenBank/DDBJ databases">
        <title>The Agave Microbiome: Exploring the role of microbial communities in plant adaptations to desert environments.</title>
        <authorList>
            <person name="Partida-Martinez L.P."/>
        </authorList>
    </citation>
    <scope>NUCLEOTIDE SEQUENCE [LARGE SCALE GENOMIC DNA]</scope>
    <source>
        <strain evidence="1 2">AT2.18</strain>
    </source>
</reference>
<gene>
    <name evidence="1" type="ORF">FHR72_004330</name>
</gene>
<keyword evidence="2" id="KW-1185">Reference proteome</keyword>
<evidence type="ECO:0008006" key="3">
    <source>
        <dbReference type="Google" id="ProtNLM"/>
    </source>
</evidence>
<dbReference type="RefSeq" id="WP_183471919.1">
    <property type="nucleotide sequence ID" value="NZ_JACHVU010000012.1"/>
</dbReference>
<dbReference type="SUPFAM" id="SSF52467">
    <property type="entry name" value="DHS-like NAD/FAD-binding domain"/>
    <property type="match status" value="1"/>
</dbReference>
<evidence type="ECO:0000313" key="2">
    <source>
        <dbReference type="Proteomes" id="UP000550501"/>
    </source>
</evidence>
<comment type="caution">
    <text evidence="1">The sequence shown here is derived from an EMBL/GenBank/DDBJ whole genome shotgun (WGS) entry which is preliminary data.</text>
</comment>
<dbReference type="EMBL" id="JACHVU010000012">
    <property type="protein sequence ID" value="MBB2992825.1"/>
    <property type="molecule type" value="Genomic_DNA"/>
</dbReference>
<protein>
    <recommendedName>
        <fullName evidence="3">SIR2-like domain-containing protein</fullName>
    </recommendedName>
</protein>